<dbReference type="GO" id="GO:0042802">
    <property type="term" value="F:identical protein binding"/>
    <property type="evidence" value="ECO:0007669"/>
    <property type="project" value="UniProtKB-ARBA"/>
</dbReference>
<evidence type="ECO:0000256" key="12">
    <source>
        <dbReference type="SAM" id="MobiDB-lite"/>
    </source>
</evidence>
<keyword evidence="8" id="KW-0238">DNA-binding</keyword>
<keyword evidence="9" id="KW-0804">Transcription</keyword>
<keyword evidence="10" id="KW-0539">Nucleus</keyword>
<keyword evidence="4" id="KW-0677">Repeat</keyword>
<feature type="domain" description="C2H2-type" evidence="13">
    <location>
        <begin position="319"/>
        <end position="346"/>
    </location>
</feature>
<dbReference type="Pfam" id="PF00096">
    <property type="entry name" value="zf-C2H2"/>
    <property type="match status" value="5"/>
</dbReference>
<evidence type="ECO:0000313" key="14">
    <source>
        <dbReference type="EMBL" id="KAK3578065.1"/>
    </source>
</evidence>
<comment type="subcellular location">
    <subcellularLocation>
        <location evidence="1">Nucleus</location>
    </subcellularLocation>
</comment>
<feature type="domain" description="C2H2-type" evidence="13">
    <location>
        <begin position="291"/>
        <end position="318"/>
    </location>
</feature>
<evidence type="ECO:0000256" key="9">
    <source>
        <dbReference type="ARBA" id="ARBA00023163"/>
    </source>
</evidence>
<feature type="domain" description="C2H2-type" evidence="13">
    <location>
        <begin position="207"/>
        <end position="234"/>
    </location>
</feature>
<dbReference type="Proteomes" id="UP001195483">
    <property type="component" value="Unassembled WGS sequence"/>
</dbReference>
<evidence type="ECO:0000256" key="2">
    <source>
        <dbReference type="ARBA" id="ARBA00006991"/>
    </source>
</evidence>
<evidence type="ECO:0000256" key="7">
    <source>
        <dbReference type="ARBA" id="ARBA00023015"/>
    </source>
</evidence>
<sequence length="637" mass="72157">MMSETYPKLDKNPDQTLASSGIEDTIQIQSKETGQETRDEDKNELMSKLCIWKESSGTVKEEEKNGQASRGDTVYKDEHGCNKAIPENNSSLPVEWSKSLMVQLAHKSPEIDLQFAVLSGNLSKDGDAQLDKGEIKISACNTRCQKITEKRTQPEKPDSSNKPEKCVEKEKSCKQYMKEVCSNNFKSVVTLVRHKNTSCKDSILNKIMCNVCKEEFTCSKDLKAHTKMHFAIKEKLSLRCEGCLKEFSLIPDLIRYSDVHSLKCNFCNKTFTQKGHLTMHKKVHVGTQTAHRCDHCDQTFMQRSHLLIHLRIHTGENPFTCPVCDRAFKQRGNLTVHMSQHDLNQPRFTCNICRKQFYQRSHYNIHVRIHNGDYPFTCQVCGKGFKQRGNLNVHLRTHRPKSEEKEPKKGKKGYLGKVSSDGVKLQRTSLADANMPSVNQYSYSNDSLDNSSMSNGNVLFKEETSDLQVPDMAVMKPEKNMEVNIADTEKNSDVKPVFIIPNEYQSPLGQNTVDKHLIDDCIVHDMGSASTSSIQSTENTQDTNLLENEFENQATITFKQASPCSNQRLGDLNLRRSHVDTPALIMENDYSILLSTHTSQQFQTSAVNSEPEESKTRLTTEISNNNTFIDSVMDISA</sequence>
<dbReference type="SMART" id="SM00355">
    <property type="entry name" value="ZnF_C2H2"/>
    <property type="match status" value="6"/>
</dbReference>
<dbReference type="AlphaFoldDB" id="A0AAE0RRM7"/>
<accession>A0AAE0RRM7</accession>
<keyword evidence="6" id="KW-0862">Zinc</keyword>
<dbReference type="Gene3D" id="3.30.160.60">
    <property type="entry name" value="Classic Zinc Finger"/>
    <property type="match status" value="6"/>
</dbReference>
<dbReference type="PANTHER" id="PTHR23235">
    <property type="entry name" value="KRUEPPEL-LIKE TRANSCRIPTION FACTOR"/>
    <property type="match status" value="1"/>
</dbReference>
<evidence type="ECO:0000259" key="13">
    <source>
        <dbReference type="PROSITE" id="PS50157"/>
    </source>
</evidence>
<reference evidence="14" key="3">
    <citation type="submission" date="2023-05" db="EMBL/GenBank/DDBJ databases">
        <authorList>
            <person name="Smith C.H."/>
        </authorList>
    </citation>
    <scope>NUCLEOTIDE SEQUENCE</scope>
    <source>
        <strain evidence="14">CHS0354</strain>
        <tissue evidence="14">Mantle</tissue>
    </source>
</reference>
<evidence type="ECO:0000256" key="3">
    <source>
        <dbReference type="ARBA" id="ARBA00022723"/>
    </source>
</evidence>
<protein>
    <recommendedName>
        <fullName evidence="13">C2H2-type domain-containing protein</fullName>
    </recommendedName>
</protein>
<gene>
    <name evidence="14" type="ORF">CHS0354_032714</name>
</gene>
<organism evidence="14 15">
    <name type="scientific">Potamilus streckersoni</name>
    <dbReference type="NCBI Taxonomy" id="2493646"/>
    <lineage>
        <taxon>Eukaryota</taxon>
        <taxon>Metazoa</taxon>
        <taxon>Spiralia</taxon>
        <taxon>Lophotrochozoa</taxon>
        <taxon>Mollusca</taxon>
        <taxon>Bivalvia</taxon>
        <taxon>Autobranchia</taxon>
        <taxon>Heteroconchia</taxon>
        <taxon>Palaeoheterodonta</taxon>
        <taxon>Unionida</taxon>
        <taxon>Unionoidea</taxon>
        <taxon>Unionidae</taxon>
        <taxon>Ambleminae</taxon>
        <taxon>Lampsilini</taxon>
        <taxon>Potamilus</taxon>
    </lineage>
</organism>
<evidence type="ECO:0000256" key="8">
    <source>
        <dbReference type="ARBA" id="ARBA00023125"/>
    </source>
</evidence>
<proteinExistence type="inferred from homology"/>
<evidence type="ECO:0000256" key="10">
    <source>
        <dbReference type="ARBA" id="ARBA00023242"/>
    </source>
</evidence>
<evidence type="ECO:0000256" key="1">
    <source>
        <dbReference type="ARBA" id="ARBA00004123"/>
    </source>
</evidence>
<keyword evidence="15" id="KW-1185">Reference proteome</keyword>
<dbReference type="FunFam" id="3.30.160.60:FF:000508">
    <property type="entry name" value="Myeloid zinc finger 1"/>
    <property type="match status" value="1"/>
</dbReference>
<feature type="region of interest" description="Disordered" evidence="12">
    <location>
        <begin position="56"/>
        <end position="86"/>
    </location>
</feature>
<comment type="similarity">
    <text evidence="2">Belongs to the krueppel C2H2-type zinc-finger protein family.</text>
</comment>
<dbReference type="InterPro" id="IPR036236">
    <property type="entry name" value="Znf_C2H2_sf"/>
</dbReference>
<dbReference type="GO" id="GO:0000981">
    <property type="term" value="F:DNA-binding transcription factor activity, RNA polymerase II-specific"/>
    <property type="evidence" value="ECO:0007669"/>
    <property type="project" value="TreeGrafter"/>
</dbReference>
<reference evidence="14" key="1">
    <citation type="journal article" date="2021" name="Genome Biol. Evol.">
        <title>A High-Quality Reference Genome for a Parasitic Bivalve with Doubly Uniparental Inheritance (Bivalvia: Unionida).</title>
        <authorList>
            <person name="Smith C.H."/>
        </authorList>
    </citation>
    <scope>NUCLEOTIDE SEQUENCE</scope>
    <source>
        <strain evidence="14">CHS0354</strain>
    </source>
</reference>
<dbReference type="PANTHER" id="PTHR23235:SF142">
    <property type="entry name" value="ZINC FINGER PROTEIN 384"/>
    <property type="match status" value="1"/>
</dbReference>
<comment type="caution">
    <text evidence="14">The sequence shown here is derived from an EMBL/GenBank/DDBJ whole genome shotgun (WGS) entry which is preliminary data.</text>
</comment>
<feature type="region of interest" description="Disordered" evidence="12">
    <location>
        <begin position="396"/>
        <end position="417"/>
    </location>
</feature>
<feature type="domain" description="C2H2-type" evidence="13">
    <location>
        <begin position="348"/>
        <end position="375"/>
    </location>
</feature>
<dbReference type="FunFam" id="3.30.160.60:FF:000188">
    <property type="entry name" value="Zinc finger protein 787"/>
    <property type="match status" value="1"/>
</dbReference>
<feature type="region of interest" description="Disordered" evidence="12">
    <location>
        <begin position="1"/>
        <end position="43"/>
    </location>
</feature>
<dbReference type="GO" id="GO:0000978">
    <property type="term" value="F:RNA polymerase II cis-regulatory region sequence-specific DNA binding"/>
    <property type="evidence" value="ECO:0007669"/>
    <property type="project" value="TreeGrafter"/>
</dbReference>
<feature type="domain" description="C2H2-type" evidence="13">
    <location>
        <begin position="376"/>
        <end position="403"/>
    </location>
</feature>
<evidence type="ECO:0000256" key="6">
    <source>
        <dbReference type="ARBA" id="ARBA00022833"/>
    </source>
</evidence>
<evidence type="ECO:0000256" key="5">
    <source>
        <dbReference type="ARBA" id="ARBA00022771"/>
    </source>
</evidence>
<dbReference type="PROSITE" id="PS50157">
    <property type="entry name" value="ZINC_FINGER_C2H2_2"/>
    <property type="match status" value="6"/>
</dbReference>
<dbReference type="GO" id="GO:0008270">
    <property type="term" value="F:zinc ion binding"/>
    <property type="evidence" value="ECO:0007669"/>
    <property type="project" value="UniProtKB-KW"/>
</dbReference>
<keyword evidence="3" id="KW-0479">Metal-binding</keyword>
<evidence type="ECO:0000256" key="4">
    <source>
        <dbReference type="ARBA" id="ARBA00022737"/>
    </source>
</evidence>
<name>A0AAE0RRM7_9BIVA</name>
<feature type="compositionally biased region" description="Basic and acidic residues" evidence="12">
    <location>
        <begin position="33"/>
        <end position="43"/>
    </location>
</feature>
<keyword evidence="5 11" id="KW-0863">Zinc-finger</keyword>
<dbReference type="SUPFAM" id="SSF57667">
    <property type="entry name" value="beta-beta-alpha zinc fingers"/>
    <property type="match status" value="3"/>
</dbReference>
<evidence type="ECO:0000256" key="11">
    <source>
        <dbReference type="PROSITE-ProRule" id="PRU00042"/>
    </source>
</evidence>
<reference evidence="14" key="2">
    <citation type="journal article" date="2021" name="Genome Biol. Evol.">
        <title>Developing a high-quality reference genome for a parasitic bivalve with doubly uniparental inheritance (Bivalvia: Unionida).</title>
        <authorList>
            <person name="Smith C.H."/>
        </authorList>
    </citation>
    <scope>NUCLEOTIDE SEQUENCE</scope>
    <source>
        <strain evidence="14">CHS0354</strain>
        <tissue evidence="14">Mantle</tissue>
    </source>
</reference>
<dbReference type="EMBL" id="JAEAOA010001929">
    <property type="protein sequence ID" value="KAK3578065.1"/>
    <property type="molecule type" value="Genomic_DNA"/>
</dbReference>
<dbReference type="GO" id="GO:0005634">
    <property type="term" value="C:nucleus"/>
    <property type="evidence" value="ECO:0007669"/>
    <property type="project" value="UniProtKB-SubCell"/>
</dbReference>
<dbReference type="PROSITE" id="PS00028">
    <property type="entry name" value="ZINC_FINGER_C2H2_1"/>
    <property type="match status" value="6"/>
</dbReference>
<dbReference type="InterPro" id="IPR013087">
    <property type="entry name" value="Znf_C2H2_type"/>
</dbReference>
<feature type="domain" description="C2H2-type" evidence="13">
    <location>
        <begin position="262"/>
        <end position="289"/>
    </location>
</feature>
<dbReference type="FunFam" id="3.30.160.60:FF:000110">
    <property type="entry name" value="Zinc finger protein-like"/>
    <property type="match status" value="1"/>
</dbReference>
<evidence type="ECO:0000313" key="15">
    <source>
        <dbReference type="Proteomes" id="UP001195483"/>
    </source>
</evidence>
<keyword evidence="7" id="KW-0805">Transcription regulation</keyword>